<dbReference type="EMBL" id="UINC01009810">
    <property type="protein sequence ID" value="SVA43896.1"/>
    <property type="molecule type" value="Genomic_DNA"/>
</dbReference>
<dbReference type="AlphaFoldDB" id="A0A381VUA8"/>
<feature type="non-terminal residue" evidence="1">
    <location>
        <position position="38"/>
    </location>
</feature>
<evidence type="ECO:0000313" key="1">
    <source>
        <dbReference type="EMBL" id="SVA43896.1"/>
    </source>
</evidence>
<accession>A0A381VUA8</accession>
<reference evidence="1" key="1">
    <citation type="submission" date="2018-05" db="EMBL/GenBank/DDBJ databases">
        <authorList>
            <person name="Lanie J.A."/>
            <person name="Ng W.-L."/>
            <person name="Kazmierczak K.M."/>
            <person name="Andrzejewski T.M."/>
            <person name="Davidsen T.M."/>
            <person name="Wayne K.J."/>
            <person name="Tettelin H."/>
            <person name="Glass J.I."/>
            <person name="Rusch D."/>
            <person name="Podicherti R."/>
            <person name="Tsui H.-C.T."/>
            <person name="Winkler M.E."/>
        </authorList>
    </citation>
    <scope>NUCLEOTIDE SEQUENCE</scope>
</reference>
<gene>
    <name evidence="1" type="ORF">METZ01_LOCUS96750</name>
</gene>
<sequence>MNIMLFSLLLYSGTFDVADYEMLPKFYWLLGIFATPVM</sequence>
<proteinExistence type="predicted"/>
<protein>
    <submittedName>
        <fullName evidence="1">Uncharacterized protein</fullName>
    </submittedName>
</protein>
<organism evidence="1">
    <name type="scientific">marine metagenome</name>
    <dbReference type="NCBI Taxonomy" id="408172"/>
    <lineage>
        <taxon>unclassified sequences</taxon>
        <taxon>metagenomes</taxon>
        <taxon>ecological metagenomes</taxon>
    </lineage>
</organism>
<name>A0A381VUA8_9ZZZZ</name>